<evidence type="ECO:0008006" key="3">
    <source>
        <dbReference type="Google" id="ProtNLM"/>
    </source>
</evidence>
<dbReference type="RefSeq" id="WP_009332020.1">
    <property type="nucleotide sequence ID" value="NZ_CP062790.1"/>
</dbReference>
<evidence type="ECO:0000313" key="2">
    <source>
        <dbReference type="Proteomes" id="UP000180194"/>
    </source>
</evidence>
<gene>
    <name evidence="1" type="ORF">BBV17_23665</name>
</gene>
<comment type="caution">
    <text evidence="1">The sequence shown here is derived from an EMBL/GenBank/DDBJ whole genome shotgun (WGS) entry which is preliminary data.</text>
</comment>
<proteinExistence type="predicted"/>
<sequence>MKKVLISSFLIASGFFGIMGGSDEVSAASNDTRPSVIWDNARLVEGQIGKVTILKDTGRLMKESHGDLKLSGTLKKGNTYRVYSYEIIDGVYYYGVGAGVYIKNSSDIFYKTPSAIKKRQMADLVMIKSDLLTDAVNGKLKGQDFIIKKNTIDEVKEKLGEPYEEGLFEGSRYYQYGKKHVYFTVLPDGKELLSSKYLVDSVSDISPLYVKNRLGSASIYREEYSEKDGTWNLVYKTGNNLINFVFSGTEGKERLIYIHLVQQK</sequence>
<dbReference type="InterPro" id="IPR025453">
    <property type="entry name" value="DUF4309"/>
</dbReference>
<accession>A0ABX3CNA5</accession>
<dbReference type="Proteomes" id="UP000180194">
    <property type="component" value="Unassembled WGS sequence"/>
</dbReference>
<evidence type="ECO:0000313" key="1">
    <source>
        <dbReference type="EMBL" id="OHX45301.1"/>
    </source>
</evidence>
<keyword evidence="2" id="KW-1185">Reference proteome</keyword>
<name>A0ABX3CNA5_9BACI</name>
<reference evidence="1 2" key="1">
    <citation type="submission" date="2016-07" db="EMBL/GenBank/DDBJ databases">
        <title>Bacillus oceanisediminis whole genome.</title>
        <authorList>
            <person name="Pal Y."/>
            <person name="Verma A."/>
            <person name="Mual P."/>
            <person name="Srinivasan K."/>
        </authorList>
    </citation>
    <scope>NUCLEOTIDE SEQUENCE [LARGE SCALE GENOMIC DNA]</scope>
    <source>
        <strain evidence="1 2">Bhandara28</strain>
    </source>
</reference>
<protein>
    <recommendedName>
        <fullName evidence="3">Lipoprotein</fullName>
    </recommendedName>
</protein>
<dbReference type="Pfam" id="PF14172">
    <property type="entry name" value="DUF4309"/>
    <property type="match status" value="1"/>
</dbReference>
<organism evidence="1 2">
    <name type="scientific">Cytobacillus oceanisediminis</name>
    <dbReference type="NCBI Taxonomy" id="665099"/>
    <lineage>
        <taxon>Bacteria</taxon>
        <taxon>Bacillati</taxon>
        <taxon>Bacillota</taxon>
        <taxon>Bacilli</taxon>
        <taxon>Bacillales</taxon>
        <taxon>Bacillaceae</taxon>
        <taxon>Cytobacillus</taxon>
    </lineage>
</organism>
<dbReference type="EMBL" id="MBRJ01000036">
    <property type="protein sequence ID" value="OHX45301.1"/>
    <property type="molecule type" value="Genomic_DNA"/>
</dbReference>